<feature type="transmembrane region" description="Helical" evidence="3">
    <location>
        <begin position="71"/>
        <end position="88"/>
    </location>
</feature>
<evidence type="ECO:0000256" key="2">
    <source>
        <dbReference type="SAM" id="MobiDB-lite"/>
    </source>
</evidence>
<proteinExistence type="predicted"/>
<reference evidence="5" key="1">
    <citation type="submission" date="2016-06" db="EMBL/GenBank/DDBJ databases">
        <authorList>
            <person name="Sutton G."/>
            <person name="Brinkac L."/>
            <person name="Sanka R."/>
            <person name="Adams M."/>
            <person name="Lau E."/>
            <person name="Sam S."/>
            <person name="Sreng N."/>
            <person name="Him V."/>
            <person name="Kerleguer A."/>
            <person name="Cheng S."/>
        </authorList>
    </citation>
    <scope>NUCLEOTIDE SEQUENCE [LARGE SCALE GENOMIC DNA]</scope>
    <source>
        <strain evidence="5">E861</strain>
    </source>
</reference>
<evidence type="ECO:0000313" key="4">
    <source>
        <dbReference type="EMBL" id="OBI50023.1"/>
    </source>
</evidence>
<gene>
    <name evidence="4" type="ORF">A5707_15655</name>
</gene>
<keyword evidence="3" id="KW-1133">Transmembrane helix</keyword>
<accession>A0A1A2ZK06</accession>
<dbReference type="EMBL" id="LZKJ01000055">
    <property type="protein sequence ID" value="OBI50023.1"/>
    <property type="molecule type" value="Genomic_DNA"/>
</dbReference>
<comment type="caution">
    <text evidence="4">The sequence shown here is derived from an EMBL/GenBank/DDBJ whole genome shotgun (WGS) entry which is preliminary data.</text>
</comment>
<feature type="coiled-coil region" evidence="1">
    <location>
        <begin position="96"/>
        <end position="160"/>
    </location>
</feature>
<dbReference type="RefSeq" id="WP_065013474.1">
    <property type="nucleotide sequence ID" value="NZ_LZKJ01000055.1"/>
</dbReference>
<sequence>MTGLLERDEVSDVSNSAEATQAMAPIRPAPRGFTPRGWREIGWLTCGFAGSLAIVWFIFLSPGELGSRAEWFFGAAVCGVALVSLWQTSSVQRQARQHADQAVERVRMELATAEQRWARELDLTRTLHRAELEAQQELHRADMEAQRELARVERVQLRNQLQKQAMIEVSRAVGTHSQKLATLWKQGSDVLDIEDRDERQRLMSPIFDQIGQVVNDFSLELRSARLLIEDDSLHHALKRVGDAALMAVEVAEDLHNAVDEGDAPQPDSIASVQGLLHTRATEARRLAWDLLRTGLEQNIS</sequence>
<keyword evidence="1" id="KW-0175">Coiled coil</keyword>
<keyword evidence="3" id="KW-0812">Transmembrane</keyword>
<feature type="region of interest" description="Disordered" evidence="2">
    <location>
        <begin position="1"/>
        <end position="28"/>
    </location>
</feature>
<feature type="compositionally biased region" description="Basic and acidic residues" evidence="2">
    <location>
        <begin position="1"/>
        <end position="10"/>
    </location>
</feature>
<dbReference type="Proteomes" id="UP000093592">
    <property type="component" value="Unassembled WGS sequence"/>
</dbReference>
<dbReference type="AlphaFoldDB" id="A0A1A2ZK06"/>
<evidence type="ECO:0000256" key="1">
    <source>
        <dbReference type="SAM" id="Coils"/>
    </source>
</evidence>
<evidence type="ECO:0000256" key="3">
    <source>
        <dbReference type="SAM" id="Phobius"/>
    </source>
</evidence>
<protein>
    <submittedName>
        <fullName evidence="4">Uncharacterized protein</fullName>
    </submittedName>
</protein>
<evidence type="ECO:0000313" key="5">
    <source>
        <dbReference type="Proteomes" id="UP000093592"/>
    </source>
</evidence>
<organism evidence="4 5">
    <name type="scientific">Mycobacterium kyorinense</name>
    <dbReference type="NCBI Taxonomy" id="487514"/>
    <lineage>
        <taxon>Bacteria</taxon>
        <taxon>Bacillati</taxon>
        <taxon>Actinomycetota</taxon>
        <taxon>Actinomycetes</taxon>
        <taxon>Mycobacteriales</taxon>
        <taxon>Mycobacteriaceae</taxon>
        <taxon>Mycobacterium</taxon>
    </lineage>
</organism>
<keyword evidence="3" id="KW-0472">Membrane</keyword>
<name>A0A1A2ZK06_9MYCO</name>
<feature type="transmembrane region" description="Helical" evidence="3">
    <location>
        <begin position="41"/>
        <end position="59"/>
    </location>
</feature>